<feature type="transmembrane region" description="Helical" evidence="8">
    <location>
        <begin position="232"/>
        <end position="251"/>
    </location>
</feature>
<keyword evidence="3 8" id="KW-0813">Transport</keyword>
<feature type="transmembrane region" description="Helical" evidence="8">
    <location>
        <begin position="61"/>
        <end position="81"/>
    </location>
</feature>
<feature type="transmembrane region" description="Helical" evidence="8">
    <location>
        <begin position="28"/>
        <end position="49"/>
    </location>
</feature>
<organism evidence="9 10">
    <name type="scientific">Verminephrobacter aporrectodeae subsp. tuberculatae</name>
    <dbReference type="NCBI Taxonomy" id="1110392"/>
    <lineage>
        <taxon>Bacteria</taxon>
        <taxon>Pseudomonadati</taxon>
        <taxon>Pseudomonadota</taxon>
        <taxon>Betaproteobacteria</taxon>
        <taxon>Burkholderiales</taxon>
        <taxon>Comamonadaceae</taxon>
        <taxon>Verminephrobacter</taxon>
    </lineage>
</organism>
<accession>A0ABT3KQV0</accession>
<proteinExistence type="inferred from homology"/>
<comment type="similarity">
    <text evidence="2 8">Belongs to the lactate permease family.</text>
</comment>
<feature type="transmembrane region" description="Helical" evidence="8">
    <location>
        <begin position="370"/>
        <end position="396"/>
    </location>
</feature>
<sequence>MYLGMLQISPILVVMSMILLLRRPPVQASVMGAALAIALWLGGAATPFSESIASAVSQDTLILFASTTFVMAPGLLFVIFLERGQVNLSLSSWVKNLGLSPRLQVVFIVFRLAPLLESMTGFGVSLIATVPLLVALFDKERGIRVALCGMAIMPWGTLGLATVIGAALAGISAFDLGSTSAFTSAPVFVGLACIALFVAGLGSVASASLLVLAGTLFITVLHLVSLATGPEIAGVSAAAVITIAVLAFARIRAGMRTPWPVAAWPYGLLLGIIVVLKLFNTATGFADHFILQGDQIRWKPLASPGVALLLMDLLLLRKSSADGVVQSLLVRAKRPLLTIFFFLLMSQVLVKAGFLKLFTATLGQIDQVPLVGLVATLGGLAGYLTGSNVGGNAIVMPQIAHLGLSPEYLRLFAAIQNSAAGHAALGSLPMVSLILGLAKQSLPQEQQFTRFAFFLAVFNVAMVALAGAALLLLARG</sequence>
<feature type="transmembrane region" description="Helical" evidence="8">
    <location>
        <begin position="6"/>
        <end position="21"/>
    </location>
</feature>
<evidence type="ECO:0000256" key="1">
    <source>
        <dbReference type="ARBA" id="ARBA00004651"/>
    </source>
</evidence>
<dbReference type="InterPro" id="IPR003804">
    <property type="entry name" value="Lactate_perm"/>
</dbReference>
<evidence type="ECO:0000313" key="10">
    <source>
        <dbReference type="Proteomes" id="UP001208935"/>
    </source>
</evidence>
<keyword evidence="5 8" id="KW-0812">Transmembrane</keyword>
<dbReference type="Pfam" id="PF02652">
    <property type="entry name" value="Lactate_perm"/>
    <property type="match status" value="1"/>
</dbReference>
<protein>
    <recommendedName>
        <fullName evidence="8">L-lactate permease</fullName>
    </recommendedName>
</protein>
<dbReference type="PANTHER" id="PTHR30003">
    <property type="entry name" value="L-LACTATE PERMEASE"/>
    <property type="match status" value="1"/>
</dbReference>
<feature type="transmembrane region" description="Helical" evidence="8">
    <location>
        <begin position="209"/>
        <end position="226"/>
    </location>
</feature>
<reference evidence="10" key="1">
    <citation type="submission" date="2023-07" db="EMBL/GenBank/DDBJ databases">
        <title>Verminephrobacter genomes.</title>
        <authorList>
            <person name="Lund M.B."/>
        </authorList>
    </citation>
    <scope>NUCLEOTIDE SEQUENCE [LARGE SCALE GENOMIC DNA]</scope>
    <source>
        <strain evidence="10">AtM5-05</strain>
    </source>
</reference>
<keyword evidence="8" id="KW-0997">Cell inner membrane</keyword>
<feature type="transmembrane region" description="Helical" evidence="8">
    <location>
        <begin position="408"/>
        <end position="431"/>
    </location>
</feature>
<dbReference type="EMBL" id="QZCW01000001">
    <property type="protein sequence ID" value="MCW5320697.1"/>
    <property type="molecule type" value="Genomic_DNA"/>
</dbReference>
<keyword evidence="4" id="KW-1003">Cell membrane</keyword>
<evidence type="ECO:0000256" key="3">
    <source>
        <dbReference type="ARBA" id="ARBA00022448"/>
    </source>
</evidence>
<feature type="transmembrane region" description="Helical" evidence="8">
    <location>
        <begin position="336"/>
        <end position="358"/>
    </location>
</feature>
<evidence type="ECO:0000256" key="4">
    <source>
        <dbReference type="ARBA" id="ARBA00022475"/>
    </source>
</evidence>
<comment type="caution">
    <text evidence="9">The sequence shown here is derived from an EMBL/GenBank/DDBJ whole genome shotgun (WGS) entry which is preliminary data.</text>
</comment>
<dbReference type="Proteomes" id="UP001208935">
    <property type="component" value="Unassembled WGS sequence"/>
</dbReference>
<keyword evidence="7 8" id="KW-0472">Membrane</keyword>
<evidence type="ECO:0000256" key="5">
    <source>
        <dbReference type="ARBA" id="ARBA00022692"/>
    </source>
</evidence>
<gene>
    <name evidence="9" type="ORF">D5039_05790</name>
</gene>
<evidence type="ECO:0000256" key="6">
    <source>
        <dbReference type="ARBA" id="ARBA00022989"/>
    </source>
</evidence>
<feature type="transmembrane region" description="Helical" evidence="8">
    <location>
        <begin position="263"/>
        <end position="286"/>
    </location>
</feature>
<keyword evidence="10" id="KW-1185">Reference proteome</keyword>
<comment type="subcellular location">
    <subcellularLocation>
        <location evidence="8">Cell inner membrane</location>
        <topology evidence="8">Multi-pass membrane protein</topology>
    </subcellularLocation>
    <subcellularLocation>
        <location evidence="1">Cell membrane</location>
        <topology evidence="1">Multi-pass membrane protein</topology>
    </subcellularLocation>
</comment>
<evidence type="ECO:0000313" key="9">
    <source>
        <dbReference type="EMBL" id="MCW5320697.1"/>
    </source>
</evidence>
<keyword evidence="6 8" id="KW-1133">Transmembrane helix</keyword>
<feature type="transmembrane region" description="Helical" evidence="8">
    <location>
        <begin position="180"/>
        <end position="202"/>
    </location>
</feature>
<feature type="transmembrane region" description="Helical" evidence="8">
    <location>
        <begin position="451"/>
        <end position="474"/>
    </location>
</feature>
<evidence type="ECO:0000256" key="7">
    <source>
        <dbReference type="ARBA" id="ARBA00023136"/>
    </source>
</evidence>
<evidence type="ECO:0000256" key="2">
    <source>
        <dbReference type="ARBA" id="ARBA00010100"/>
    </source>
</evidence>
<dbReference type="PANTHER" id="PTHR30003:SF0">
    <property type="entry name" value="GLYCOLATE PERMEASE GLCA-RELATED"/>
    <property type="match status" value="1"/>
</dbReference>
<evidence type="ECO:0000256" key="8">
    <source>
        <dbReference type="RuleBase" id="RU365092"/>
    </source>
</evidence>
<name>A0ABT3KQV0_9BURK</name>
<comment type="function">
    <text evidence="8">Uptake of L-lactate across the membrane. Can also transport D-lactate and glycolate.</text>
</comment>
<feature type="transmembrane region" description="Helical" evidence="8">
    <location>
        <begin position="119"/>
        <end position="137"/>
    </location>
</feature>
<feature type="transmembrane region" description="Helical" evidence="8">
    <location>
        <begin position="149"/>
        <end position="174"/>
    </location>
</feature>